<keyword evidence="1" id="KW-1133">Transmembrane helix</keyword>
<dbReference type="Proteomes" id="UP001622690">
    <property type="component" value="Chromosome"/>
</dbReference>
<reference evidence="2 3" key="1">
    <citation type="submission" date="2022-10" db="EMBL/GenBank/DDBJ databases">
        <title>The complete genomes of actinobacterial strains from the NBC collection.</title>
        <authorList>
            <person name="Joergensen T.S."/>
            <person name="Alvarez Arevalo M."/>
            <person name="Sterndorff E.B."/>
            <person name="Faurdal D."/>
            <person name="Vuksanovic O."/>
            <person name="Mourched A.-S."/>
            <person name="Charusanti P."/>
            <person name="Shaw S."/>
            <person name="Blin K."/>
            <person name="Weber T."/>
        </authorList>
    </citation>
    <scope>NUCLEOTIDE SEQUENCE [LARGE SCALE GENOMIC DNA]</scope>
    <source>
        <strain evidence="2 3">NBC_00206</strain>
    </source>
</reference>
<feature type="transmembrane region" description="Helical" evidence="1">
    <location>
        <begin position="27"/>
        <end position="50"/>
    </location>
</feature>
<dbReference type="EMBL" id="CP108125">
    <property type="protein sequence ID" value="WTO80982.1"/>
    <property type="molecule type" value="Genomic_DNA"/>
</dbReference>
<feature type="transmembrane region" description="Helical" evidence="1">
    <location>
        <begin position="62"/>
        <end position="81"/>
    </location>
</feature>
<keyword evidence="1" id="KW-0812">Transmembrane</keyword>
<proteinExistence type="predicted"/>
<protein>
    <submittedName>
        <fullName evidence="2">Uncharacterized protein</fullName>
    </submittedName>
</protein>
<keyword evidence="1" id="KW-0472">Membrane</keyword>
<dbReference type="RefSeq" id="WP_406255939.1">
    <property type="nucleotide sequence ID" value="NZ_CP108125.1"/>
</dbReference>
<organism evidence="2 3">
    <name type="scientific">Streptomyces nigra</name>
    <dbReference type="NCBI Taxonomy" id="1827580"/>
    <lineage>
        <taxon>Bacteria</taxon>
        <taxon>Bacillati</taxon>
        <taxon>Actinomycetota</taxon>
        <taxon>Actinomycetes</taxon>
        <taxon>Kitasatosporales</taxon>
        <taxon>Streptomycetaceae</taxon>
        <taxon>Streptomyces</taxon>
    </lineage>
</organism>
<accession>A0ABZ1ILX4</accession>
<evidence type="ECO:0000313" key="2">
    <source>
        <dbReference type="EMBL" id="WTO80982.1"/>
    </source>
</evidence>
<evidence type="ECO:0000313" key="3">
    <source>
        <dbReference type="Proteomes" id="UP001622690"/>
    </source>
</evidence>
<sequence length="338" mass="37397">MSDRVPVSDPSPAQRRLVAGARNAERILAIGGLLAVAVVLTRLLAGGQSLQVAAVSVPVDRMWLVFTALTAAHVFTARFLALQIEKYLTAMPSAERAGWVFDEITTGANAFVHGLVSRAIPRRRPLFGYRMSHRDPSAWVARGAGALLLLAVPPWWWGTSRLHWGGNGWLVALAIVLTLINWWAGSKWLIGLSRLDAVRQTARTRARGSFTVRELSSLLPPVSSTWPRFRMEEVVSVYRRLIDHPLPIEDAAAPPAGTRGLLDGAPDNAVRSLTDSQRAAIGFTYLCVQESFPEADLPAAPWFVTDDERSRYQHGTPHEPIRITDAHERRSPWWEISN</sequence>
<keyword evidence="3" id="KW-1185">Reference proteome</keyword>
<evidence type="ECO:0000256" key="1">
    <source>
        <dbReference type="SAM" id="Phobius"/>
    </source>
</evidence>
<name>A0ABZ1ILX4_9ACTN</name>
<feature type="transmembrane region" description="Helical" evidence="1">
    <location>
        <begin position="169"/>
        <end position="190"/>
    </location>
</feature>
<feature type="transmembrane region" description="Helical" evidence="1">
    <location>
        <begin position="139"/>
        <end position="157"/>
    </location>
</feature>
<gene>
    <name evidence="2" type="ORF">OHU27_00530</name>
</gene>